<feature type="transmembrane region" description="Helical" evidence="4">
    <location>
        <begin position="73"/>
        <end position="90"/>
    </location>
</feature>
<feature type="transmembrane region" description="Helical" evidence="4">
    <location>
        <begin position="202"/>
        <end position="225"/>
    </location>
</feature>
<keyword evidence="2" id="KW-0238">DNA-binding</keyword>
<keyword evidence="7" id="KW-1185">Reference proteome</keyword>
<reference evidence="6 7" key="1">
    <citation type="submission" date="2019-05" db="EMBL/GenBank/DDBJ databases">
        <authorList>
            <person name="Zhang J.-Y."/>
            <person name="Feg X."/>
            <person name="Du Z.-J."/>
        </authorList>
    </citation>
    <scope>NUCLEOTIDE SEQUENCE [LARGE SCALE GENOMIC DNA]</scope>
    <source>
        <strain evidence="6 7">RZ26</strain>
    </source>
</reference>
<dbReference type="InterPro" id="IPR018062">
    <property type="entry name" value="HTH_AraC-typ_CS"/>
</dbReference>
<keyword evidence="4" id="KW-0812">Transmembrane</keyword>
<evidence type="ECO:0000313" key="7">
    <source>
        <dbReference type="Proteomes" id="UP000310314"/>
    </source>
</evidence>
<keyword evidence="1" id="KW-0805">Transcription regulation</keyword>
<accession>A0A5S3PND9</accession>
<dbReference type="GO" id="GO:0043565">
    <property type="term" value="F:sequence-specific DNA binding"/>
    <property type="evidence" value="ECO:0007669"/>
    <property type="project" value="InterPro"/>
</dbReference>
<protein>
    <submittedName>
        <fullName evidence="6">AraC family transcriptional regulator</fullName>
    </submittedName>
</protein>
<dbReference type="SMART" id="SM00342">
    <property type="entry name" value="HTH_ARAC"/>
    <property type="match status" value="1"/>
</dbReference>
<dbReference type="Proteomes" id="UP000310314">
    <property type="component" value="Unassembled WGS sequence"/>
</dbReference>
<dbReference type="InterPro" id="IPR018060">
    <property type="entry name" value="HTH_AraC"/>
</dbReference>
<dbReference type="EMBL" id="VATY01000003">
    <property type="protein sequence ID" value="TMM56009.1"/>
    <property type="molecule type" value="Genomic_DNA"/>
</dbReference>
<evidence type="ECO:0000256" key="1">
    <source>
        <dbReference type="ARBA" id="ARBA00023015"/>
    </source>
</evidence>
<feature type="transmembrane region" description="Helical" evidence="4">
    <location>
        <begin position="36"/>
        <end position="53"/>
    </location>
</feature>
<dbReference type="PANTHER" id="PTHR43280">
    <property type="entry name" value="ARAC-FAMILY TRANSCRIPTIONAL REGULATOR"/>
    <property type="match status" value="1"/>
</dbReference>
<comment type="caution">
    <text evidence="6">The sequence shown here is derived from an EMBL/GenBank/DDBJ whole genome shotgun (WGS) entry which is preliminary data.</text>
</comment>
<evidence type="ECO:0000256" key="3">
    <source>
        <dbReference type="ARBA" id="ARBA00023163"/>
    </source>
</evidence>
<dbReference type="GO" id="GO:0003700">
    <property type="term" value="F:DNA-binding transcription factor activity"/>
    <property type="evidence" value="ECO:0007669"/>
    <property type="project" value="InterPro"/>
</dbReference>
<sequence length="369" mass="43735">MELDYNIFSVLHLLGCLQGILLGLLLIFLNRRKYRSTFFLGLLIILFTLMRLHPTLQQINFYEYYPNLFRLPFNFYWLIYPLFFIYSYRVSMLADQKIPYWVLYPGVIAFVINIVIFAQPYETKLAIDQSLWFKAYLITGIVYSFCIGIWNLVLVNKHQVLVRDHFSRTQLRELKWVRHFLIFSFVAYLIYFPFYYLLPENIYSKIFVLMIDYVTMYWIFFFGLIQRNVLSILSENGYYSIQKKEVKQKTLKPHDENLAALFNKIDEHMKSSESYVQSELTIVDVAKDLQIHTKQISTAINKIQHQNFNSYINQFRIEKAINLLREGDSTLSIEGIGYEVGFHSKSAFYAAFKKVTGTTPTKFKEKNAA</sequence>
<dbReference type="Pfam" id="PF12833">
    <property type="entry name" value="HTH_18"/>
    <property type="match status" value="1"/>
</dbReference>
<dbReference type="SUPFAM" id="SSF46689">
    <property type="entry name" value="Homeodomain-like"/>
    <property type="match status" value="1"/>
</dbReference>
<dbReference type="InterPro" id="IPR009057">
    <property type="entry name" value="Homeodomain-like_sf"/>
</dbReference>
<name>A0A5S3PND9_9FLAO</name>
<evidence type="ECO:0000259" key="5">
    <source>
        <dbReference type="PROSITE" id="PS01124"/>
    </source>
</evidence>
<dbReference type="PANTHER" id="PTHR43280:SF29">
    <property type="entry name" value="ARAC-FAMILY TRANSCRIPTIONAL REGULATOR"/>
    <property type="match status" value="1"/>
</dbReference>
<dbReference type="PROSITE" id="PS00041">
    <property type="entry name" value="HTH_ARAC_FAMILY_1"/>
    <property type="match status" value="1"/>
</dbReference>
<gene>
    <name evidence="6" type="ORF">FEE95_15310</name>
</gene>
<organism evidence="6 7">
    <name type="scientific">Maribacter algarum</name>
    <name type="common">ex Zhang et al. 2020</name>
    <dbReference type="NCBI Taxonomy" id="2578118"/>
    <lineage>
        <taxon>Bacteria</taxon>
        <taxon>Pseudomonadati</taxon>
        <taxon>Bacteroidota</taxon>
        <taxon>Flavobacteriia</taxon>
        <taxon>Flavobacteriales</taxon>
        <taxon>Flavobacteriaceae</taxon>
        <taxon>Maribacter</taxon>
    </lineage>
</organism>
<dbReference type="Gene3D" id="1.10.10.60">
    <property type="entry name" value="Homeodomain-like"/>
    <property type="match status" value="2"/>
</dbReference>
<dbReference type="AlphaFoldDB" id="A0A5S3PND9"/>
<evidence type="ECO:0000256" key="4">
    <source>
        <dbReference type="SAM" id="Phobius"/>
    </source>
</evidence>
<feature type="transmembrane region" description="Helical" evidence="4">
    <location>
        <begin position="102"/>
        <end position="121"/>
    </location>
</feature>
<feature type="transmembrane region" description="Helical" evidence="4">
    <location>
        <begin position="6"/>
        <end position="29"/>
    </location>
</feature>
<feature type="domain" description="HTH araC/xylS-type" evidence="5">
    <location>
        <begin position="259"/>
        <end position="366"/>
    </location>
</feature>
<dbReference type="OrthoDB" id="5492415at2"/>
<dbReference type="PROSITE" id="PS01124">
    <property type="entry name" value="HTH_ARAC_FAMILY_2"/>
    <property type="match status" value="1"/>
</dbReference>
<evidence type="ECO:0000313" key="6">
    <source>
        <dbReference type="EMBL" id="TMM56009.1"/>
    </source>
</evidence>
<feature type="transmembrane region" description="Helical" evidence="4">
    <location>
        <begin position="176"/>
        <end position="196"/>
    </location>
</feature>
<feature type="transmembrane region" description="Helical" evidence="4">
    <location>
        <begin position="133"/>
        <end position="155"/>
    </location>
</feature>
<keyword evidence="4" id="KW-0472">Membrane</keyword>
<keyword evidence="4" id="KW-1133">Transmembrane helix</keyword>
<evidence type="ECO:0000256" key="2">
    <source>
        <dbReference type="ARBA" id="ARBA00023125"/>
    </source>
</evidence>
<keyword evidence="3" id="KW-0804">Transcription</keyword>
<proteinExistence type="predicted"/>